<accession>A0ABX2JSR9</accession>
<evidence type="ECO:0000313" key="2">
    <source>
        <dbReference type="EMBL" id="NTY60758.1"/>
    </source>
</evidence>
<organism evidence="2 3">
    <name type="scientific">Mycolicibacterium sphagni</name>
    <dbReference type="NCBI Taxonomy" id="1786"/>
    <lineage>
        <taxon>Bacteria</taxon>
        <taxon>Bacillati</taxon>
        <taxon>Actinomycetota</taxon>
        <taxon>Actinomycetes</taxon>
        <taxon>Mycobacteriales</taxon>
        <taxon>Mycobacteriaceae</taxon>
        <taxon>Mycolicibacterium</taxon>
    </lineage>
</organism>
<dbReference type="RefSeq" id="WP_174398541.1">
    <property type="nucleotide sequence ID" value="NZ_VBSB01000008.1"/>
</dbReference>
<dbReference type="Gene3D" id="3.10.450.50">
    <property type="match status" value="1"/>
</dbReference>
<dbReference type="SUPFAM" id="SSF54427">
    <property type="entry name" value="NTF2-like"/>
    <property type="match status" value="1"/>
</dbReference>
<evidence type="ECO:0000259" key="1">
    <source>
        <dbReference type="Pfam" id="PF13577"/>
    </source>
</evidence>
<dbReference type="CDD" id="cd00531">
    <property type="entry name" value="NTF2_like"/>
    <property type="match status" value="1"/>
</dbReference>
<proteinExistence type="predicted"/>
<reference evidence="2 3" key="1">
    <citation type="submission" date="2019-05" db="EMBL/GenBank/DDBJ databases">
        <title>Mycolicibacterium sphagni ENV482 genome assembly.</title>
        <authorList>
            <person name="Chen W."/>
            <person name="Faulkner N.W."/>
            <person name="Hyman M.R."/>
        </authorList>
    </citation>
    <scope>NUCLEOTIDE SEQUENCE [LARGE SCALE GENOMIC DNA]</scope>
    <source>
        <strain evidence="2 3">ENV482</strain>
    </source>
</reference>
<dbReference type="EMBL" id="VBSB01000008">
    <property type="protein sequence ID" value="NTY60758.1"/>
    <property type="molecule type" value="Genomic_DNA"/>
</dbReference>
<evidence type="ECO:0000313" key="3">
    <source>
        <dbReference type="Proteomes" id="UP000708347"/>
    </source>
</evidence>
<gene>
    <name evidence="2" type="ORF">FEG63_14500</name>
</gene>
<keyword evidence="3" id="KW-1185">Reference proteome</keyword>
<sequence length="188" mass="21234">MTNPEASVNSHILTELLDREKIRDCLARLARGEDRRNAELITSAYWPTAVVDLGIFTGTFDEYLAWVVPGSPDIPVTQHVLGQHLIDLHPDTAIVETPVVAYHRVTAPEGDRDTVIGGRYVDWMDKIDGGWRIAHRTMLYDWCNDLGQATCWATAGLMGMPFDHERYAGRAHRDPSEHLLGDRWRADT</sequence>
<dbReference type="Pfam" id="PF13577">
    <property type="entry name" value="SnoaL_4"/>
    <property type="match status" value="1"/>
</dbReference>
<feature type="domain" description="SnoaL-like" evidence="1">
    <location>
        <begin position="15"/>
        <end position="137"/>
    </location>
</feature>
<dbReference type="Proteomes" id="UP000708347">
    <property type="component" value="Unassembled WGS sequence"/>
</dbReference>
<dbReference type="InterPro" id="IPR037401">
    <property type="entry name" value="SnoaL-like"/>
</dbReference>
<name>A0ABX2JSR9_9MYCO</name>
<dbReference type="InterPro" id="IPR032710">
    <property type="entry name" value="NTF2-like_dom_sf"/>
</dbReference>
<comment type="caution">
    <text evidence="2">The sequence shown here is derived from an EMBL/GenBank/DDBJ whole genome shotgun (WGS) entry which is preliminary data.</text>
</comment>
<protein>
    <submittedName>
        <fullName evidence="2">Nuclear transport factor 2 family protein</fullName>
    </submittedName>
</protein>